<dbReference type="Proteomes" id="UP001291653">
    <property type="component" value="Unassembled WGS sequence"/>
</dbReference>
<dbReference type="PANTHER" id="PTHR38589:SF1">
    <property type="entry name" value="BLR0621 PROTEIN"/>
    <property type="match status" value="1"/>
</dbReference>
<dbReference type="Pfam" id="PF03734">
    <property type="entry name" value="YkuD"/>
    <property type="match status" value="1"/>
</dbReference>
<evidence type="ECO:0000313" key="3">
    <source>
        <dbReference type="EMBL" id="GLF96618.1"/>
    </source>
</evidence>
<reference evidence="3 4" key="1">
    <citation type="submission" date="2022-10" db="EMBL/GenBank/DDBJ databases">
        <title>Draft genome sequence of Streptomyces sp. YSPA8.</title>
        <authorList>
            <person name="Moriuchi R."/>
            <person name="Dohra H."/>
            <person name="Yamamura H."/>
            <person name="Kodani S."/>
        </authorList>
    </citation>
    <scope>NUCLEOTIDE SEQUENCE [LARGE SCALE GENOMIC DNA]</scope>
    <source>
        <strain evidence="3 4">YSPA8</strain>
    </source>
</reference>
<dbReference type="EMBL" id="BSBI01000008">
    <property type="protein sequence ID" value="GLF96618.1"/>
    <property type="molecule type" value="Genomic_DNA"/>
</dbReference>
<sequence length="301" mass="32247">MSPRTHHRQARNQARDQSRDQSRDQARNQARHRIRPLVAAALAAVVLLTGCTVGGDEGGDEGGDDGRGGSTAASSGAREPGADKDTGSGPDAENRSGAGASRREARRGIPGLGPRTLARIGDARQVFVVGAEGPDANRATAALYERHPTQGWQRTAGPWPTRNGRKGWTDDHRMNDLRTPTGVYGLTDAGGLRPDPGTRLPYDRGPAFDIRGENAEGEPLRGAFDHVVAINYNRVPGRTPLDWETPLGIDRGRGIWIHVDHGSGTQGCVSLARPRVAELLRRLDPAARPVVAMGPEEFLAR</sequence>
<feature type="region of interest" description="Disordered" evidence="1">
    <location>
        <begin position="55"/>
        <end position="116"/>
    </location>
</feature>
<evidence type="ECO:0000313" key="4">
    <source>
        <dbReference type="Proteomes" id="UP001291653"/>
    </source>
</evidence>
<feature type="region of interest" description="Disordered" evidence="1">
    <location>
        <begin position="149"/>
        <end position="175"/>
    </location>
</feature>
<dbReference type="PANTHER" id="PTHR38589">
    <property type="entry name" value="BLR0621 PROTEIN"/>
    <property type="match status" value="1"/>
</dbReference>
<feature type="compositionally biased region" description="Basic residues" evidence="1">
    <location>
        <begin position="1"/>
        <end position="10"/>
    </location>
</feature>
<gene>
    <name evidence="3" type="ORF">SYYSPA8_19995</name>
</gene>
<proteinExistence type="predicted"/>
<feature type="domain" description="L,D-TPase catalytic" evidence="2">
    <location>
        <begin position="157"/>
        <end position="290"/>
    </location>
</feature>
<accession>A0ABQ5P1Y0</accession>
<feature type="region of interest" description="Disordered" evidence="1">
    <location>
        <begin position="1"/>
        <end position="32"/>
    </location>
</feature>
<dbReference type="InterPro" id="IPR005490">
    <property type="entry name" value="LD_TPept_cat_dom"/>
</dbReference>
<keyword evidence="4" id="KW-1185">Reference proteome</keyword>
<feature type="compositionally biased region" description="Basic and acidic residues" evidence="1">
    <location>
        <begin position="13"/>
        <end position="26"/>
    </location>
</feature>
<name>A0ABQ5P1Y0_9ACTN</name>
<organism evidence="3 4">
    <name type="scientific">Streptomyces yaizuensis</name>
    <dbReference type="NCBI Taxonomy" id="2989713"/>
    <lineage>
        <taxon>Bacteria</taxon>
        <taxon>Bacillati</taxon>
        <taxon>Actinomycetota</taxon>
        <taxon>Actinomycetes</taxon>
        <taxon>Kitasatosporales</taxon>
        <taxon>Streptomycetaceae</taxon>
        <taxon>Streptomyces</taxon>
    </lineage>
</organism>
<evidence type="ECO:0000259" key="2">
    <source>
        <dbReference type="Pfam" id="PF03734"/>
    </source>
</evidence>
<evidence type="ECO:0000256" key="1">
    <source>
        <dbReference type="SAM" id="MobiDB-lite"/>
    </source>
</evidence>
<comment type="caution">
    <text evidence="3">The sequence shown here is derived from an EMBL/GenBank/DDBJ whole genome shotgun (WGS) entry which is preliminary data.</text>
</comment>
<feature type="compositionally biased region" description="Low complexity" evidence="1">
    <location>
        <begin position="70"/>
        <end position="79"/>
    </location>
</feature>
<protein>
    <submittedName>
        <fullName evidence="3">L,D-transpeptidase family protein</fullName>
    </submittedName>
</protein>